<dbReference type="PANTHER" id="PTHR43544">
    <property type="entry name" value="SHORT-CHAIN DEHYDROGENASE/REDUCTASE"/>
    <property type="match status" value="1"/>
</dbReference>
<gene>
    <name evidence="1" type="ORF">SAMN06295984_1137</name>
</gene>
<evidence type="ECO:0000313" key="1">
    <source>
        <dbReference type="EMBL" id="SMQ64942.1"/>
    </source>
</evidence>
<dbReference type="AlphaFoldDB" id="A0A1Y6EWN9"/>
<dbReference type="GO" id="GO:0016491">
    <property type="term" value="F:oxidoreductase activity"/>
    <property type="evidence" value="ECO:0007669"/>
    <property type="project" value="TreeGrafter"/>
</dbReference>
<dbReference type="GeneID" id="303001202"/>
<protein>
    <submittedName>
        <fullName evidence="1">NAD(P)-dependent dehydrogenase, short-chain alcohol dehydrogenase family</fullName>
    </submittedName>
</protein>
<name>A0A1Y6EWN9_9SPHN</name>
<dbReference type="InterPro" id="IPR051468">
    <property type="entry name" value="Fungal_SecMetab_SDRs"/>
</dbReference>
<reference evidence="2" key="1">
    <citation type="submission" date="2017-04" db="EMBL/GenBank/DDBJ databases">
        <authorList>
            <person name="Varghese N."/>
            <person name="Submissions S."/>
        </authorList>
    </citation>
    <scope>NUCLEOTIDE SEQUENCE [LARGE SCALE GENOMIC DNA]</scope>
    <source>
        <strain evidence="2">UI2</strain>
    </source>
</reference>
<organism evidence="1 2">
    <name type="scientific">Sphingopyxis terrae subsp. ummariensis</name>
    <dbReference type="NCBI Taxonomy" id="429001"/>
    <lineage>
        <taxon>Bacteria</taxon>
        <taxon>Pseudomonadati</taxon>
        <taxon>Pseudomonadota</taxon>
        <taxon>Alphaproteobacteria</taxon>
        <taxon>Sphingomonadales</taxon>
        <taxon>Sphingomonadaceae</taxon>
        <taxon>Sphingopyxis</taxon>
    </lineage>
</organism>
<dbReference type="GO" id="GO:0005737">
    <property type="term" value="C:cytoplasm"/>
    <property type="evidence" value="ECO:0007669"/>
    <property type="project" value="TreeGrafter"/>
</dbReference>
<dbReference type="PANTHER" id="PTHR43544:SF12">
    <property type="entry name" value="NAD(P)-BINDING ROSSMANN-FOLD SUPERFAMILY PROTEIN"/>
    <property type="match status" value="1"/>
</dbReference>
<dbReference type="Proteomes" id="UP000194469">
    <property type="component" value="Unassembled WGS sequence"/>
</dbReference>
<dbReference type="Gene3D" id="3.40.50.720">
    <property type="entry name" value="NAD(P)-binding Rossmann-like Domain"/>
    <property type="match status" value="1"/>
</dbReference>
<dbReference type="InterPro" id="IPR036291">
    <property type="entry name" value="NAD(P)-bd_dom_sf"/>
</dbReference>
<dbReference type="SUPFAM" id="SSF51735">
    <property type="entry name" value="NAD(P)-binding Rossmann-fold domains"/>
    <property type="match status" value="1"/>
</dbReference>
<evidence type="ECO:0000313" key="2">
    <source>
        <dbReference type="Proteomes" id="UP000194469"/>
    </source>
</evidence>
<dbReference type="RefSeq" id="WP_086456310.1">
    <property type="nucleotide sequence ID" value="NZ_FXWL01000001.1"/>
</dbReference>
<accession>A0A1Y6EWN9</accession>
<dbReference type="PRINTS" id="PR00081">
    <property type="entry name" value="GDHRDH"/>
</dbReference>
<proteinExistence type="predicted"/>
<dbReference type="EMBL" id="FXWL01000001">
    <property type="protein sequence ID" value="SMQ64942.1"/>
    <property type="molecule type" value="Genomic_DNA"/>
</dbReference>
<sequence>MNERRGRGAPRRACVLGASGGIGSALVAALERRGVETIYAGSRRATLARSPAVTSFTFDFADEASLEEAATTIAAEGPLDLILVATGLLHRANAVRPEKSMRQLDPASLAELFHVNSIGPAIAAKHFLPQLARDGRAVMAFLSARVGSIGDNRLGGWYGYRASKAALNAFVRGFAIEASRMNRESIVVSLHPGTVDTRLSMPFQRGLAAGQLQRAEQSADHLLQVIAQLTAEDSGGFFAWDGQRIAY</sequence>
<keyword evidence="2" id="KW-1185">Reference proteome</keyword>
<dbReference type="InterPro" id="IPR002347">
    <property type="entry name" value="SDR_fam"/>
</dbReference>
<dbReference type="Pfam" id="PF00106">
    <property type="entry name" value="adh_short"/>
    <property type="match status" value="1"/>
</dbReference>
<dbReference type="CDD" id="cd05325">
    <property type="entry name" value="carb_red_sniffer_like_SDR_c"/>
    <property type="match status" value="1"/>
</dbReference>